<feature type="compositionally biased region" description="Basic and acidic residues" evidence="1">
    <location>
        <begin position="43"/>
        <end position="71"/>
    </location>
</feature>
<dbReference type="GO" id="GO:0006629">
    <property type="term" value="P:lipid metabolic process"/>
    <property type="evidence" value="ECO:0007669"/>
    <property type="project" value="InterPro"/>
</dbReference>
<proteinExistence type="predicted"/>
<dbReference type="Proteomes" id="UP000826271">
    <property type="component" value="Unassembled WGS sequence"/>
</dbReference>
<protein>
    <submittedName>
        <fullName evidence="2">Uncharacterized protein</fullName>
    </submittedName>
</protein>
<evidence type="ECO:0000256" key="1">
    <source>
        <dbReference type="SAM" id="MobiDB-lite"/>
    </source>
</evidence>
<evidence type="ECO:0000313" key="3">
    <source>
        <dbReference type="Proteomes" id="UP000826271"/>
    </source>
</evidence>
<name>A0AAV6WMP0_9LAMI</name>
<gene>
    <name evidence="2" type="ORF">BUALT_Bualt13G0090200</name>
</gene>
<dbReference type="SUPFAM" id="SSF51695">
    <property type="entry name" value="PLC-like phosphodiesterases"/>
    <property type="match status" value="1"/>
</dbReference>
<feature type="region of interest" description="Disordered" evidence="1">
    <location>
        <begin position="35"/>
        <end position="104"/>
    </location>
</feature>
<evidence type="ECO:0000313" key="2">
    <source>
        <dbReference type="EMBL" id="KAG8371463.1"/>
    </source>
</evidence>
<dbReference type="GO" id="GO:0008081">
    <property type="term" value="F:phosphoric diester hydrolase activity"/>
    <property type="evidence" value="ECO:0007669"/>
    <property type="project" value="InterPro"/>
</dbReference>
<dbReference type="InterPro" id="IPR017946">
    <property type="entry name" value="PLC-like_Pdiesterase_TIM-brl"/>
</dbReference>
<organism evidence="2 3">
    <name type="scientific">Buddleja alternifolia</name>
    <dbReference type="NCBI Taxonomy" id="168488"/>
    <lineage>
        <taxon>Eukaryota</taxon>
        <taxon>Viridiplantae</taxon>
        <taxon>Streptophyta</taxon>
        <taxon>Embryophyta</taxon>
        <taxon>Tracheophyta</taxon>
        <taxon>Spermatophyta</taxon>
        <taxon>Magnoliopsida</taxon>
        <taxon>eudicotyledons</taxon>
        <taxon>Gunneridae</taxon>
        <taxon>Pentapetalae</taxon>
        <taxon>asterids</taxon>
        <taxon>lamiids</taxon>
        <taxon>Lamiales</taxon>
        <taxon>Scrophulariaceae</taxon>
        <taxon>Buddlejeae</taxon>
        <taxon>Buddleja</taxon>
    </lineage>
</organism>
<dbReference type="EMBL" id="WHWC01000013">
    <property type="protein sequence ID" value="KAG8371463.1"/>
    <property type="molecule type" value="Genomic_DNA"/>
</dbReference>
<dbReference type="AlphaFoldDB" id="A0AAV6WMP0"/>
<comment type="caution">
    <text evidence="2">The sequence shown here is derived from an EMBL/GenBank/DDBJ whole genome shotgun (WGS) entry which is preliminary data.</text>
</comment>
<reference evidence="2" key="1">
    <citation type="submission" date="2019-10" db="EMBL/GenBank/DDBJ databases">
        <authorList>
            <person name="Zhang R."/>
            <person name="Pan Y."/>
            <person name="Wang J."/>
            <person name="Ma R."/>
            <person name="Yu S."/>
        </authorList>
    </citation>
    <scope>NUCLEOTIDE SEQUENCE</scope>
    <source>
        <strain evidence="2">LA-IB0</strain>
        <tissue evidence="2">Leaf</tissue>
    </source>
</reference>
<sequence>MAYKSGEPDHILSYFNEETVSDCLKELPSPEALKHRIIISTKPPKDYLEAQTAKDNENNSRRKDSDDDVWGKEPSSLSIHNEADDKSDNAMTELNPSFEEDDDD</sequence>
<accession>A0AAV6WMP0</accession>
<keyword evidence="3" id="KW-1185">Reference proteome</keyword>